<evidence type="ECO:0000313" key="3">
    <source>
        <dbReference type="EMBL" id="PHT40087.1"/>
    </source>
</evidence>
<evidence type="ECO:0000259" key="2">
    <source>
        <dbReference type="Pfam" id="PF22936"/>
    </source>
</evidence>
<organism evidence="3 4">
    <name type="scientific">Capsicum baccatum</name>
    <name type="common">Peruvian pepper</name>
    <dbReference type="NCBI Taxonomy" id="33114"/>
    <lineage>
        <taxon>Eukaryota</taxon>
        <taxon>Viridiplantae</taxon>
        <taxon>Streptophyta</taxon>
        <taxon>Embryophyta</taxon>
        <taxon>Tracheophyta</taxon>
        <taxon>Spermatophyta</taxon>
        <taxon>Magnoliopsida</taxon>
        <taxon>eudicotyledons</taxon>
        <taxon>Gunneridae</taxon>
        <taxon>Pentapetalae</taxon>
        <taxon>asterids</taxon>
        <taxon>lamiids</taxon>
        <taxon>Solanales</taxon>
        <taxon>Solanaceae</taxon>
        <taxon>Solanoideae</taxon>
        <taxon>Capsiceae</taxon>
        <taxon>Capsicum</taxon>
    </lineage>
</organism>
<dbReference type="EMBL" id="MLFT02000008">
    <property type="protein sequence ID" value="PHT40087.1"/>
    <property type="molecule type" value="Genomic_DNA"/>
</dbReference>
<reference evidence="3 4" key="1">
    <citation type="journal article" date="2017" name="Genome Biol.">
        <title>New reference genome sequences of hot pepper reveal the massive evolution of plant disease-resistance genes by retroduplication.</title>
        <authorList>
            <person name="Kim S."/>
            <person name="Park J."/>
            <person name="Yeom S.I."/>
            <person name="Kim Y.M."/>
            <person name="Seo E."/>
            <person name="Kim K.T."/>
            <person name="Kim M.S."/>
            <person name="Lee J.M."/>
            <person name="Cheong K."/>
            <person name="Shin H.S."/>
            <person name="Kim S.B."/>
            <person name="Han K."/>
            <person name="Lee J."/>
            <person name="Park M."/>
            <person name="Lee H.A."/>
            <person name="Lee H.Y."/>
            <person name="Lee Y."/>
            <person name="Oh S."/>
            <person name="Lee J.H."/>
            <person name="Choi E."/>
            <person name="Choi E."/>
            <person name="Lee S.E."/>
            <person name="Jeon J."/>
            <person name="Kim H."/>
            <person name="Choi G."/>
            <person name="Song H."/>
            <person name="Lee J."/>
            <person name="Lee S.C."/>
            <person name="Kwon J.K."/>
            <person name="Lee H.Y."/>
            <person name="Koo N."/>
            <person name="Hong Y."/>
            <person name="Kim R.W."/>
            <person name="Kang W.H."/>
            <person name="Huh J.H."/>
            <person name="Kang B.C."/>
            <person name="Yang T.J."/>
            <person name="Lee Y.H."/>
            <person name="Bennetzen J.L."/>
            <person name="Choi D."/>
        </authorList>
    </citation>
    <scope>NUCLEOTIDE SEQUENCE [LARGE SCALE GENOMIC DNA]</scope>
    <source>
        <strain evidence="4">cv. PBC81</strain>
    </source>
</reference>
<dbReference type="Pfam" id="PF22936">
    <property type="entry name" value="Pol_BBD"/>
    <property type="match status" value="1"/>
</dbReference>
<feature type="compositionally biased region" description="Basic residues" evidence="1">
    <location>
        <begin position="82"/>
        <end position="100"/>
    </location>
</feature>
<evidence type="ECO:0000313" key="4">
    <source>
        <dbReference type="Proteomes" id="UP000224567"/>
    </source>
</evidence>
<accession>A0A2G2W4C4</accession>
<sequence>MATDSQMHDAGTSMAATSIATMSRTNALEAMAPAEKPKKEMSVKDMIVRLCIDEDNKSTERRSRGNSAMSGTNFVEDDQNNSKKRKKARNKNNQPKKKFKGKCFNCGNIGHNSTDYRAPKKGKKKDQANLAESNKETDDLCAMLSECNLVENSHECWMNSCATRHVCAKKELFFTFALAQVEEKIYMANSATAKVEGTRKVCLKMTYGKVLTLKNVLYVPEVRKNLISVSLLNKNVLKCVFIFGNLYLVK</sequence>
<feature type="region of interest" description="Disordered" evidence="1">
    <location>
        <begin position="57"/>
        <end position="100"/>
    </location>
</feature>
<comment type="caution">
    <text evidence="3">The sequence shown here is derived from an EMBL/GenBank/DDBJ whole genome shotgun (WGS) entry which is preliminary data.</text>
</comment>
<protein>
    <recommendedName>
        <fullName evidence="2">Retrovirus-related Pol polyprotein from transposon TNT 1-94-like beta-barrel domain-containing protein</fullName>
    </recommendedName>
</protein>
<dbReference type="OrthoDB" id="2596766at2759"/>
<feature type="domain" description="Retrovirus-related Pol polyprotein from transposon TNT 1-94-like beta-barrel" evidence="2">
    <location>
        <begin position="157"/>
        <end position="235"/>
    </location>
</feature>
<evidence type="ECO:0000256" key="1">
    <source>
        <dbReference type="SAM" id="MobiDB-lite"/>
    </source>
</evidence>
<gene>
    <name evidence="3" type="ORF">CQW23_18941</name>
</gene>
<dbReference type="InterPro" id="IPR054722">
    <property type="entry name" value="PolX-like_BBD"/>
</dbReference>
<name>A0A2G2W4C4_CAPBA</name>
<dbReference type="Proteomes" id="UP000224567">
    <property type="component" value="Unassembled WGS sequence"/>
</dbReference>
<keyword evidence="4" id="KW-1185">Reference proteome</keyword>
<proteinExistence type="predicted"/>
<dbReference type="AlphaFoldDB" id="A0A2G2W4C4"/>
<reference evidence="4" key="2">
    <citation type="journal article" date="2017" name="J. Anim. Genet.">
        <title>Multiple reference genome sequences of hot pepper reveal the massive evolution of plant disease resistance genes by retroduplication.</title>
        <authorList>
            <person name="Kim S."/>
            <person name="Park J."/>
            <person name="Yeom S.-I."/>
            <person name="Kim Y.-M."/>
            <person name="Seo E."/>
            <person name="Kim K.-T."/>
            <person name="Kim M.-S."/>
            <person name="Lee J.M."/>
            <person name="Cheong K."/>
            <person name="Shin H.-S."/>
            <person name="Kim S.-B."/>
            <person name="Han K."/>
            <person name="Lee J."/>
            <person name="Park M."/>
            <person name="Lee H.-A."/>
            <person name="Lee H.-Y."/>
            <person name="Lee Y."/>
            <person name="Oh S."/>
            <person name="Lee J.H."/>
            <person name="Choi E."/>
            <person name="Choi E."/>
            <person name="Lee S.E."/>
            <person name="Jeon J."/>
            <person name="Kim H."/>
            <person name="Choi G."/>
            <person name="Song H."/>
            <person name="Lee J."/>
            <person name="Lee S.-C."/>
            <person name="Kwon J.-K."/>
            <person name="Lee H.-Y."/>
            <person name="Koo N."/>
            <person name="Hong Y."/>
            <person name="Kim R.W."/>
            <person name="Kang W.-H."/>
            <person name="Huh J.H."/>
            <person name="Kang B.-C."/>
            <person name="Yang T.-J."/>
            <person name="Lee Y.-H."/>
            <person name="Bennetzen J.L."/>
            <person name="Choi D."/>
        </authorList>
    </citation>
    <scope>NUCLEOTIDE SEQUENCE [LARGE SCALE GENOMIC DNA]</scope>
    <source>
        <strain evidence="4">cv. PBC81</strain>
    </source>
</reference>
<dbReference type="PANTHER" id="PTHR47592:SF24">
    <property type="entry name" value="BNACNNG30200D PROTEIN"/>
    <property type="match status" value="1"/>
</dbReference>
<dbReference type="PANTHER" id="PTHR47592">
    <property type="entry name" value="PBF68 PROTEIN"/>
    <property type="match status" value="1"/>
</dbReference>